<dbReference type="InterPro" id="IPR015943">
    <property type="entry name" value="WD40/YVTN_repeat-like_dom_sf"/>
</dbReference>
<comment type="pathway">
    <text evidence="3">Protein modification.</text>
</comment>
<proteinExistence type="predicted"/>
<evidence type="ECO:0000256" key="1">
    <source>
        <dbReference type="ARBA" id="ARBA00022574"/>
    </source>
</evidence>
<name>A0A9P4Q528_9PEZI</name>
<dbReference type="Proteomes" id="UP000799441">
    <property type="component" value="Unassembled WGS sequence"/>
</dbReference>
<evidence type="ECO:0000256" key="4">
    <source>
        <dbReference type="SAM" id="MobiDB-lite"/>
    </source>
</evidence>
<evidence type="ECO:0000313" key="5">
    <source>
        <dbReference type="EMBL" id="KAF2718496.1"/>
    </source>
</evidence>
<dbReference type="EMBL" id="MU003824">
    <property type="protein sequence ID" value="KAF2718496.1"/>
    <property type="molecule type" value="Genomic_DNA"/>
</dbReference>
<keyword evidence="2" id="KW-0677">Repeat</keyword>
<feature type="region of interest" description="Disordered" evidence="4">
    <location>
        <begin position="45"/>
        <end position="71"/>
    </location>
</feature>
<dbReference type="PANTHER" id="PTHR46042:SF1">
    <property type="entry name" value="DIPHTHINE METHYLTRANSFERASE"/>
    <property type="match status" value="1"/>
</dbReference>
<evidence type="ECO:0008006" key="7">
    <source>
        <dbReference type="Google" id="ProtNLM"/>
    </source>
</evidence>
<gene>
    <name evidence="5" type="ORF">K431DRAFT_287649</name>
</gene>
<comment type="caution">
    <text evidence="5">The sequence shown here is derived from an EMBL/GenBank/DDBJ whole genome shotgun (WGS) entry which is preliminary data.</text>
</comment>
<sequence length="429" mass="46090">MTPVSSCYSTRLALPPSCIAFCHQAPTFFVVGTYFLESSSGGAGDAAQVDASGSPGAQRQQQQQQEAQKRSGSLVVFEISGDGGSIQEVQTVQLDSGVLDVQWQPASSIETSDGRYLLAVATSTGLVQVYRLDGQRKHLSHLSTYQICDQDTLALSLQWHPCLPGTMGVTLSDGRVCLVHSLYKAGHDGGSDGTGGREPWSSTVGIEVTTITTHELEAWWLAFSLPPVLTSSDGDSQIRLFSGGDDARLTCSLLSSTASASAEEDLGPVTIWQDRKIHQAGVTYILPLTADLVLTGSYDDHLRLLSVPTQMGVGKPKELAQEDLGGGVWRLKILKGDVSSGRILLLASCMYAGAKVVRLTQQEAAAGDRWTFEIVARFEEHQSMNYGSDVYLPPSGDTGDTNGSAREWTVISTSFYDKLMCLWKVPVDS</sequence>
<keyword evidence="6" id="KW-1185">Reference proteome</keyword>
<evidence type="ECO:0000256" key="3">
    <source>
        <dbReference type="ARBA" id="ARBA00043952"/>
    </source>
</evidence>
<feature type="compositionally biased region" description="Low complexity" evidence="4">
    <location>
        <begin position="57"/>
        <end position="66"/>
    </location>
</feature>
<dbReference type="InterPro" id="IPR052415">
    <property type="entry name" value="Diphthine_MTase"/>
</dbReference>
<dbReference type="AlphaFoldDB" id="A0A9P4Q528"/>
<dbReference type="Gene3D" id="2.130.10.10">
    <property type="entry name" value="YVTN repeat-like/Quinoprotein amine dehydrogenase"/>
    <property type="match status" value="1"/>
</dbReference>
<evidence type="ECO:0000256" key="2">
    <source>
        <dbReference type="ARBA" id="ARBA00022737"/>
    </source>
</evidence>
<dbReference type="InterPro" id="IPR036322">
    <property type="entry name" value="WD40_repeat_dom_sf"/>
</dbReference>
<dbReference type="SUPFAM" id="SSF50978">
    <property type="entry name" value="WD40 repeat-like"/>
    <property type="match status" value="1"/>
</dbReference>
<keyword evidence="1" id="KW-0853">WD repeat</keyword>
<organism evidence="5 6">
    <name type="scientific">Polychaeton citri CBS 116435</name>
    <dbReference type="NCBI Taxonomy" id="1314669"/>
    <lineage>
        <taxon>Eukaryota</taxon>
        <taxon>Fungi</taxon>
        <taxon>Dikarya</taxon>
        <taxon>Ascomycota</taxon>
        <taxon>Pezizomycotina</taxon>
        <taxon>Dothideomycetes</taxon>
        <taxon>Dothideomycetidae</taxon>
        <taxon>Capnodiales</taxon>
        <taxon>Capnodiaceae</taxon>
        <taxon>Polychaeton</taxon>
    </lineage>
</organism>
<protein>
    <recommendedName>
        <fullName evidence="7">WD40 repeat-like protein</fullName>
    </recommendedName>
</protein>
<dbReference type="GO" id="GO:0005737">
    <property type="term" value="C:cytoplasm"/>
    <property type="evidence" value="ECO:0007669"/>
    <property type="project" value="TreeGrafter"/>
</dbReference>
<reference evidence="5" key="1">
    <citation type="journal article" date="2020" name="Stud. Mycol.">
        <title>101 Dothideomycetes genomes: a test case for predicting lifestyles and emergence of pathogens.</title>
        <authorList>
            <person name="Haridas S."/>
            <person name="Albert R."/>
            <person name="Binder M."/>
            <person name="Bloem J."/>
            <person name="Labutti K."/>
            <person name="Salamov A."/>
            <person name="Andreopoulos B."/>
            <person name="Baker S."/>
            <person name="Barry K."/>
            <person name="Bills G."/>
            <person name="Bluhm B."/>
            <person name="Cannon C."/>
            <person name="Castanera R."/>
            <person name="Culley D."/>
            <person name="Daum C."/>
            <person name="Ezra D."/>
            <person name="Gonzalez J."/>
            <person name="Henrissat B."/>
            <person name="Kuo A."/>
            <person name="Liang C."/>
            <person name="Lipzen A."/>
            <person name="Lutzoni F."/>
            <person name="Magnuson J."/>
            <person name="Mondo S."/>
            <person name="Nolan M."/>
            <person name="Ohm R."/>
            <person name="Pangilinan J."/>
            <person name="Park H.-J."/>
            <person name="Ramirez L."/>
            <person name="Alfaro M."/>
            <person name="Sun H."/>
            <person name="Tritt A."/>
            <person name="Yoshinaga Y."/>
            <person name="Zwiers L.-H."/>
            <person name="Turgeon B."/>
            <person name="Goodwin S."/>
            <person name="Spatafora J."/>
            <person name="Crous P."/>
            <person name="Grigoriev I."/>
        </authorList>
    </citation>
    <scope>NUCLEOTIDE SEQUENCE</scope>
    <source>
        <strain evidence="5">CBS 116435</strain>
    </source>
</reference>
<evidence type="ECO:0000313" key="6">
    <source>
        <dbReference type="Proteomes" id="UP000799441"/>
    </source>
</evidence>
<dbReference type="GO" id="GO:0017183">
    <property type="term" value="P:protein histidyl modification to diphthamide"/>
    <property type="evidence" value="ECO:0007669"/>
    <property type="project" value="TreeGrafter"/>
</dbReference>
<dbReference type="PANTHER" id="PTHR46042">
    <property type="entry name" value="DIPHTHINE METHYLTRANSFERASE"/>
    <property type="match status" value="1"/>
</dbReference>
<dbReference type="OrthoDB" id="1930760at2759"/>
<accession>A0A9P4Q528</accession>
<dbReference type="GO" id="GO:0061685">
    <property type="term" value="F:diphthine methylesterase activity"/>
    <property type="evidence" value="ECO:0007669"/>
    <property type="project" value="TreeGrafter"/>
</dbReference>